<feature type="compositionally biased region" description="Polar residues" evidence="1">
    <location>
        <begin position="65"/>
        <end position="79"/>
    </location>
</feature>
<dbReference type="AlphaFoldDB" id="A0AA39KPX7"/>
<comment type="caution">
    <text evidence="2">The sequence shown here is derived from an EMBL/GenBank/DDBJ whole genome shotgun (WGS) entry which is preliminary data.</text>
</comment>
<reference evidence="2" key="2">
    <citation type="submission" date="2023-03" db="EMBL/GenBank/DDBJ databases">
        <authorList>
            <person name="Inwood S.N."/>
            <person name="Skelly J.G."/>
            <person name="Guhlin J."/>
            <person name="Harrop T.W.R."/>
            <person name="Goldson S.G."/>
            <person name="Dearden P.K."/>
        </authorList>
    </citation>
    <scope>NUCLEOTIDE SEQUENCE</scope>
    <source>
        <strain evidence="2">Lincoln</strain>
        <tissue evidence="2">Whole body</tissue>
    </source>
</reference>
<organism evidence="2 3">
    <name type="scientific">Microctonus hyperodae</name>
    <name type="common">Parasitoid wasp</name>
    <dbReference type="NCBI Taxonomy" id="165561"/>
    <lineage>
        <taxon>Eukaryota</taxon>
        <taxon>Metazoa</taxon>
        <taxon>Ecdysozoa</taxon>
        <taxon>Arthropoda</taxon>
        <taxon>Hexapoda</taxon>
        <taxon>Insecta</taxon>
        <taxon>Pterygota</taxon>
        <taxon>Neoptera</taxon>
        <taxon>Endopterygota</taxon>
        <taxon>Hymenoptera</taxon>
        <taxon>Apocrita</taxon>
        <taxon>Ichneumonoidea</taxon>
        <taxon>Braconidae</taxon>
        <taxon>Euphorinae</taxon>
        <taxon>Microctonus</taxon>
    </lineage>
</organism>
<reference evidence="2" key="1">
    <citation type="journal article" date="2023" name="bioRxiv">
        <title>Scaffold-level genome assemblies of two parasitoid biocontrol wasps reveal the parthenogenesis mechanism and an associated novel virus.</title>
        <authorList>
            <person name="Inwood S."/>
            <person name="Skelly J."/>
            <person name="Guhlin J."/>
            <person name="Harrop T."/>
            <person name="Goldson S."/>
            <person name="Dearden P."/>
        </authorList>
    </citation>
    <scope>NUCLEOTIDE SEQUENCE</scope>
    <source>
        <strain evidence="2">Lincoln</strain>
        <tissue evidence="2">Whole body</tissue>
    </source>
</reference>
<dbReference type="Proteomes" id="UP001168972">
    <property type="component" value="Unassembled WGS sequence"/>
</dbReference>
<evidence type="ECO:0000313" key="3">
    <source>
        <dbReference type="Proteomes" id="UP001168972"/>
    </source>
</evidence>
<feature type="region of interest" description="Disordered" evidence="1">
    <location>
        <begin position="57"/>
        <end position="88"/>
    </location>
</feature>
<dbReference type="EMBL" id="JAQQBR010001225">
    <property type="protein sequence ID" value="KAK0169392.1"/>
    <property type="molecule type" value="Genomic_DNA"/>
</dbReference>
<keyword evidence="3" id="KW-1185">Reference proteome</keyword>
<evidence type="ECO:0000313" key="2">
    <source>
        <dbReference type="EMBL" id="KAK0169392.1"/>
    </source>
</evidence>
<proteinExistence type="predicted"/>
<evidence type="ECO:0000256" key="1">
    <source>
        <dbReference type="SAM" id="MobiDB-lite"/>
    </source>
</evidence>
<gene>
    <name evidence="2" type="ORF">PV327_011600</name>
</gene>
<name>A0AA39KPX7_MICHY</name>
<accession>A0AA39KPX7</accession>
<sequence>MELALDKPRPIPSPRQIHPLYGEKAGLLGYYDAVGNTENFPPAPNIVVEGGRIEFVRPSHDGTTTRRNTISRASQTFVEQQEKSDPVK</sequence>
<feature type="non-terminal residue" evidence="2">
    <location>
        <position position="88"/>
    </location>
</feature>
<protein>
    <submittedName>
        <fullName evidence="2">Uncharacterized protein</fullName>
    </submittedName>
</protein>